<dbReference type="Proteomes" id="UP000585614">
    <property type="component" value="Unassembled WGS sequence"/>
</dbReference>
<dbReference type="EMBL" id="JACAGC010000004">
    <property type="protein sequence ID" value="KAF6372037.1"/>
    <property type="molecule type" value="Genomic_DNA"/>
</dbReference>
<dbReference type="AlphaFoldDB" id="A0A7J7ZCQ0"/>
<evidence type="ECO:0000313" key="1">
    <source>
        <dbReference type="EMBL" id="KAF6372037.1"/>
    </source>
</evidence>
<gene>
    <name evidence="1" type="ORF">mRhiFer1_009774</name>
</gene>
<evidence type="ECO:0000313" key="2">
    <source>
        <dbReference type="Proteomes" id="UP000585614"/>
    </source>
</evidence>
<reference evidence="1 2" key="1">
    <citation type="journal article" date="2020" name="Nature">
        <title>Six reference-quality genomes reveal evolution of bat adaptations.</title>
        <authorList>
            <person name="Jebb D."/>
            <person name="Huang Z."/>
            <person name="Pippel M."/>
            <person name="Hughes G.M."/>
            <person name="Lavrichenko K."/>
            <person name="Devanna P."/>
            <person name="Winkler S."/>
            <person name="Jermiin L.S."/>
            <person name="Skirmuntt E.C."/>
            <person name="Katzourakis A."/>
            <person name="Burkitt-Gray L."/>
            <person name="Ray D.A."/>
            <person name="Sullivan K.A.M."/>
            <person name="Roscito J.G."/>
            <person name="Kirilenko B.M."/>
            <person name="Davalos L.M."/>
            <person name="Corthals A.P."/>
            <person name="Power M.L."/>
            <person name="Jones G."/>
            <person name="Ransome R.D."/>
            <person name="Dechmann D.K.N."/>
            <person name="Locatelli A.G."/>
            <person name="Puechmaille S.J."/>
            <person name="Fedrigo O."/>
            <person name="Jarvis E.D."/>
            <person name="Hiller M."/>
            <person name="Vernes S.C."/>
            <person name="Myers E.W."/>
            <person name="Teeling E.C."/>
        </authorList>
    </citation>
    <scope>NUCLEOTIDE SEQUENCE [LARGE SCALE GENOMIC DNA]</scope>
    <source>
        <strain evidence="1">MRhiFer1</strain>
        <tissue evidence="1">Lung</tissue>
    </source>
</reference>
<comment type="caution">
    <text evidence="1">The sequence shown here is derived from an EMBL/GenBank/DDBJ whole genome shotgun (WGS) entry which is preliminary data.</text>
</comment>
<sequence>MLSIVTIQASVAHAETQSFWTFFPNPPHTSPCHMDSLSVAIFVSNTWVLDGHPNGHLTPWWISFNYTRVAVGAPLCTGPQNITGCLKVHPINKTAMGGAKIANLSGPWGMYKYLQQLTPLGLATLSTIVPASHPPLPHCPNSSSVELLGFADWLECTHPLAVEHFTRLTQTIWD</sequence>
<organism evidence="1 2">
    <name type="scientific">Rhinolophus ferrumequinum</name>
    <name type="common">Greater horseshoe bat</name>
    <dbReference type="NCBI Taxonomy" id="59479"/>
    <lineage>
        <taxon>Eukaryota</taxon>
        <taxon>Metazoa</taxon>
        <taxon>Chordata</taxon>
        <taxon>Craniata</taxon>
        <taxon>Vertebrata</taxon>
        <taxon>Euteleostomi</taxon>
        <taxon>Mammalia</taxon>
        <taxon>Eutheria</taxon>
        <taxon>Laurasiatheria</taxon>
        <taxon>Chiroptera</taxon>
        <taxon>Yinpterochiroptera</taxon>
        <taxon>Rhinolophoidea</taxon>
        <taxon>Rhinolophidae</taxon>
        <taxon>Rhinolophinae</taxon>
        <taxon>Rhinolophus</taxon>
    </lineage>
</organism>
<protein>
    <submittedName>
        <fullName evidence="1">Uncharacterized protein</fullName>
    </submittedName>
</protein>
<proteinExistence type="predicted"/>
<name>A0A7J7ZCQ0_RHIFE</name>
<accession>A0A7J7ZCQ0</accession>